<dbReference type="SUPFAM" id="SSF55785">
    <property type="entry name" value="PYP-like sensor domain (PAS domain)"/>
    <property type="match status" value="1"/>
</dbReference>
<dbReference type="EMBL" id="JADEWB010000022">
    <property type="protein sequence ID" value="MBE9235704.1"/>
    <property type="molecule type" value="Genomic_DNA"/>
</dbReference>
<organism evidence="2 3">
    <name type="scientific">Sphaerospermopsis aphanizomenoides LEGE 00250</name>
    <dbReference type="NCBI Taxonomy" id="2777972"/>
    <lineage>
        <taxon>Bacteria</taxon>
        <taxon>Bacillati</taxon>
        <taxon>Cyanobacteriota</taxon>
        <taxon>Cyanophyceae</taxon>
        <taxon>Nostocales</taxon>
        <taxon>Aphanizomenonaceae</taxon>
        <taxon>Sphaerospermopsis</taxon>
        <taxon>Sphaerospermopsis aphanizomenoides</taxon>
    </lineage>
</organism>
<dbReference type="Proteomes" id="UP000606776">
    <property type="component" value="Unassembled WGS sequence"/>
</dbReference>
<comment type="caution">
    <text evidence="2">The sequence shown here is derived from an EMBL/GenBank/DDBJ whole genome shotgun (WGS) entry which is preliminary data.</text>
</comment>
<protein>
    <submittedName>
        <fullName evidence="2">PAS domain-containing protein</fullName>
    </submittedName>
</protein>
<evidence type="ECO:0000259" key="1">
    <source>
        <dbReference type="Pfam" id="PF13188"/>
    </source>
</evidence>
<reference evidence="2 3" key="1">
    <citation type="submission" date="2020-10" db="EMBL/GenBank/DDBJ databases">
        <authorList>
            <person name="Castelo-Branco R."/>
            <person name="Eusebio N."/>
            <person name="Adriana R."/>
            <person name="Vieira A."/>
            <person name="Brugerolle De Fraissinette N."/>
            <person name="Rezende De Castro R."/>
            <person name="Schneider M.P."/>
            <person name="Vasconcelos V."/>
            <person name="Leao P.N."/>
        </authorList>
    </citation>
    <scope>NUCLEOTIDE SEQUENCE [LARGE SCALE GENOMIC DNA]</scope>
    <source>
        <strain evidence="2 3">LEGE 00250</strain>
    </source>
</reference>
<evidence type="ECO:0000313" key="3">
    <source>
        <dbReference type="Proteomes" id="UP000606776"/>
    </source>
</evidence>
<gene>
    <name evidence="2" type="ORF">IQ227_06545</name>
</gene>
<dbReference type="Pfam" id="PF13188">
    <property type="entry name" value="PAS_8"/>
    <property type="match status" value="1"/>
</dbReference>
<feature type="domain" description="PAS" evidence="1">
    <location>
        <begin position="16"/>
        <end position="70"/>
    </location>
</feature>
<accession>A0ABR9VB35</accession>
<dbReference type="InterPro" id="IPR000014">
    <property type="entry name" value="PAS"/>
</dbReference>
<sequence length="79" mass="9194">MTERREAEKKLKHQLAVIEAAVDGIAILENNLFTYVNQAHLQLFGYDNSGELLGKTWQESLYSLEERNHFEQKVFPVLM</sequence>
<proteinExistence type="predicted"/>
<evidence type="ECO:0000313" key="2">
    <source>
        <dbReference type="EMBL" id="MBE9235704.1"/>
    </source>
</evidence>
<dbReference type="Gene3D" id="3.30.450.20">
    <property type="entry name" value="PAS domain"/>
    <property type="match status" value="1"/>
</dbReference>
<name>A0ABR9VB35_9CYAN</name>
<dbReference type="CDD" id="cd00130">
    <property type="entry name" value="PAS"/>
    <property type="match status" value="1"/>
</dbReference>
<keyword evidence="3" id="KW-1185">Reference proteome</keyword>
<dbReference type="InterPro" id="IPR035965">
    <property type="entry name" value="PAS-like_dom_sf"/>
</dbReference>
<dbReference type="NCBIfam" id="TIGR00229">
    <property type="entry name" value="sensory_box"/>
    <property type="match status" value="1"/>
</dbReference>